<dbReference type="Proteomes" id="UP001583177">
    <property type="component" value="Unassembled WGS sequence"/>
</dbReference>
<keyword evidence="4" id="KW-1185">Reference proteome</keyword>
<dbReference type="PANTHER" id="PTHR31642:SF310">
    <property type="entry name" value="FATTY ALCOHOL:CAFFEOYL-COA ACYLTRANSFERASE"/>
    <property type="match status" value="1"/>
</dbReference>
<feature type="domain" description="Trichothecene 3-O-acetyltransferase-like N-terminal" evidence="2">
    <location>
        <begin position="9"/>
        <end position="168"/>
    </location>
</feature>
<dbReference type="Gene3D" id="3.30.559.10">
    <property type="entry name" value="Chloramphenicol acetyltransferase-like domain"/>
    <property type="match status" value="2"/>
</dbReference>
<accession>A0ABR3WK38</accession>
<keyword evidence="1" id="KW-0808">Transferase</keyword>
<evidence type="ECO:0000256" key="1">
    <source>
        <dbReference type="ARBA" id="ARBA00022679"/>
    </source>
</evidence>
<dbReference type="InterPro" id="IPR023213">
    <property type="entry name" value="CAT-like_dom_sf"/>
</dbReference>
<evidence type="ECO:0000313" key="3">
    <source>
        <dbReference type="EMBL" id="KAL1863930.1"/>
    </source>
</evidence>
<dbReference type="PANTHER" id="PTHR31642">
    <property type="entry name" value="TRICHOTHECENE 3-O-ACETYLTRANSFERASE"/>
    <property type="match status" value="1"/>
</dbReference>
<dbReference type="InterPro" id="IPR050317">
    <property type="entry name" value="Plant_Fungal_Acyltransferase"/>
</dbReference>
<gene>
    <name evidence="3" type="ORF">Daus18300_008079</name>
</gene>
<sequence>MYARCWTHRFLVFHVDDGNFERAVQDLNDGLYRLAELVPYIKGRVFKPSAVEQTARGNGDLRQPRNRLALSWSRSAPAPKIRQLPAPDARKLPSLTELIDKSFPAHHFTRDISTQPSAWTTHTNDSETGAPVLDAGCIRIEGGLILSITNHHGVFDGVGSSDLMRLWAACTRGSTPDVVADADDPLVRTSKIVQYITSQGNVPTDWFSPCSITGPQMVNLSRGGYCRAKIFTFSEDKIQLAKQALKDLKLLDDGNNTVNNIIHTILWSCITRSRILQQTNSAALEWRTKQSRLGLAVNGRRKVFGQEIARTSSYLGNMTFVATADIGVAQLDDISRTIPYHQDRAMMTQIVKHLVPLVSSLAAAAEKIDISYIGQVFSGVEMVDDMEKLARPIVPGNPFCAYEGMNLNCSSWANMDLYGCDFGPAFRGKAQKAGTPVAEENVDWRRED</sequence>
<evidence type="ECO:0000313" key="4">
    <source>
        <dbReference type="Proteomes" id="UP001583177"/>
    </source>
</evidence>
<name>A0ABR3WK38_9PEZI</name>
<dbReference type="Pfam" id="PF22664">
    <property type="entry name" value="TRI-like_N"/>
    <property type="match status" value="1"/>
</dbReference>
<proteinExistence type="predicted"/>
<dbReference type="EMBL" id="JAWRVE010000073">
    <property type="protein sequence ID" value="KAL1863930.1"/>
    <property type="molecule type" value="Genomic_DNA"/>
</dbReference>
<dbReference type="InterPro" id="IPR054710">
    <property type="entry name" value="Tri101-like_N"/>
</dbReference>
<organism evidence="3 4">
    <name type="scientific">Diaporthe australafricana</name>
    <dbReference type="NCBI Taxonomy" id="127596"/>
    <lineage>
        <taxon>Eukaryota</taxon>
        <taxon>Fungi</taxon>
        <taxon>Dikarya</taxon>
        <taxon>Ascomycota</taxon>
        <taxon>Pezizomycotina</taxon>
        <taxon>Sordariomycetes</taxon>
        <taxon>Sordariomycetidae</taxon>
        <taxon>Diaporthales</taxon>
        <taxon>Diaporthaceae</taxon>
        <taxon>Diaporthe</taxon>
    </lineage>
</organism>
<protein>
    <recommendedName>
        <fullName evidence="2">Trichothecene 3-O-acetyltransferase-like N-terminal domain-containing protein</fullName>
    </recommendedName>
</protein>
<comment type="caution">
    <text evidence="3">The sequence shown here is derived from an EMBL/GenBank/DDBJ whole genome shotgun (WGS) entry which is preliminary data.</text>
</comment>
<evidence type="ECO:0000259" key="2">
    <source>
        <dbReference type="Pfam" id="PF22664"/>
    </source>
</evidence>
<reference evidence="3 4" key="1">
    <citation type="journal article" date="2024" name="IMA Fungus">
        <title>IMA Genome - F19 : A genome assembly and annotation guide to empower mycologists, including annotated draft genome sequences of Ceratocystis pirilliformis, Diaporthe australafricana, Fusarium ophioides, Paecilomyces lecythidis, and Sporothrix stenoceras.</title>
        <authorList>
            <person name="Aylward J."/>
            <person name="Wilson A.M."/>
            <person name="Visagie C.M."/>
            <person name="Spraker J."/>
            <person name="Barnes I."/>
            <person name="Buitendag C."/>
            <person name="Ceriani C."/>
            <person name="Del Mar Angel L."/>
            <person name="du Plessis D."/>
            <person name="Fuchs T."/>
            <person name="Gasser K."/>
            <person name="Kramer D."/>
            <person name="Li W."/>
            <person name="Munsamy K."/>
            <person name="Piso A."/>
            <person name="Price J.L."/>
            <person name="Sonnekus B."/>
            <person name="Thomas C."/>
            <person name="van der Nest A."/>
            <person name="van Dijk A."/>
            <person name="van Heerden A."/>
            <person name="van Vuuren N."/>
            <person name="Yilmaz N."/>
            <person name="Duong T.A."/>
            <person name="van der Merwe N.A."/>
            <person name="Wingfield M.J."/>
            <person name="Wingfield B.D."/>
        </authorList>
    </citation>
    <scope>NUCLEOTIDE SEQUENCE [LARGE SCALE GENOMIC DNA]</scope>
    <source>
        <strain evidence="3 4">CMW 18300</strain>
    </source>
</reference>